<proteinExistence type="inferred from homology"/>
<dbReference type="GO" id="GO:0016020">
    <property type="term" value="C:membrane"/>
    <property type="evidence" value="ECO:0007669"/>
    <property type="project" value="TreeGrafter"/>
</dbReference>
<dbReference type="SMART" id="SM00242">
    <property type="entry name" value="MYSc"/>
    <property type="match status" value="1"/>
</dbReference>
<evidence type="ECO:0000259" key="12">
    <source>
        <dbReference type="PROSITE" id="PS51844"/>
    </source>
</evidence>
<dbReference type="PROSITE" id="PS50096">
    <property type="entry name" value="IQ"/>
    <property type="match status" value="1"/>
</dbReference>
<dbReference type="Pfam" id="PF02736">
    <property type="entry name" value="Myosin_N"/>
    <property type="match status" value="1"/>
</dbReference>
<dbReference type="Pfam" id="PF00063">
    <property type="entry name" value="Myosin_head"/>
    <property type="match status" value="1"/>
</dbReference>
<feature type="compositionally biased region" description="Basic and acidic residues" evidence="10">
    <location>
        <begin position="1136"/>
        <end position="1156"/>
    </location>
</feature>
<dbReference type="PROSITE" id="PS51844">
    <property type="entry name" value="SH3_LIKE"/>
    <property type="match status" value="1"/>
</dbReference>
<keyword evidence="8 9" id="KW-0009">Actin-binding</keyword>
<dbReference type="InterPro" id="IPR036961">
    <property type="entry name" value="Kinesin_motor_dom_sf"/>
</dbReference>
<dbReference type="Gene3D" id="1.20.120.720">
    <property type="entry name" value="Myosin VI head, motor domain, U50 subdomain"/>
    <property type="match status" value="1"/>
</dbReference>
<dbReference type="FunFam" id="1.20.120.720:FF:000002">
    <property type="entry name" value="Myosin heavy chain 10"/>
    <property type="match status" value="1"/>
</dbReference>
<feature type="compositionally biased region" description="Polar residues" evidence="10">
    <location>
        <begin position="15"/>
        <end position="32"/>
    </location>
</feature>
<dbReference type="InterPro" id="IPR001609">
    <property type="entry name" value="Myosin_head_motor_dom-like"/>
</dbReference>
<keyword evidence="2 9" id="KW-0547">Nucleotide-binding</keyword>
<dbReference type="InterPro" id="IPR014751">
    <property type="entry name" value="XRCC4-like_C"/>
</dbReference>
<feature type="region of interest" description="Disordered" evidence="10">
    <location>
        <begin position="1920"/>
        <end position="1967"/>
    </location>
</feature>
<dbReference type="InterPro" id="IPR027417">
    <property type="entry name" value="P-loop_NTPase"/>
</dbReference>
<dbReference type="InterPro" id="IPR008989">
    <property type="entry name" value="Myosin_S1_N"/>
</dbReference>
<dbReference type="GO" id="GO:0005737">
    <property type="term" value="C:cytoplasm"/>
    <property type="evidence" value="ECO:0007669"/>
    <property type="project" value="TreeGrafter"/>
</dbReference>
<organism evidence="13">
    <name type="scientific">Pundamilia nyererei</name>
    <dbReference type="NCBI Taxonomy" id="303518"/>
    <lineage>
        <taxon>Eukaryota</taxon>
        <taxon>Metazoa</taxon>
        <taxon>Chordata</taxon>
        <taxon>Craniata</taxon>
        <taxon>Vertebrata</taxon>
        <taxon>Euteleostomi</taxon>
        <taxon>Actinopterygii</taxon>
        <taxon>Neopterygii</taxon>
        <taxon>Teleostei</taxon>
        <taxon>Neoteleostei</taxon>
        <taxon>Acanthomorphata</taxon>
        <taxon>Ovalentaria</taxon>
        <taxon>Cichlomorphae</taxon>
        <taxon>Cichliformes</taxon>
        <taxon>Cichlidae</taxon>
        <taxon>African cichlids</taxon>
        <taxon>Pseudocrenilabrinae</taxon>
        <taxon>Haplochromini</taxon>
        <taxon>Pundamilia</taxon>
    </lineage>
</organism>
<dbReference type="Gene3D" id="1.20.58.530">
    <property type="match status" value="1"/>
</dbReference>
<evidence type="ECO:0000256" key="10">
    <source>
        <dbReference type="SAM" id="MobiDB-lite"/>
    </source>
</evidence>
<evidence type="ECO:0000256" key="6">
    <source>
        <dbReference type="ARBA" id="ARBA00023123"/>
    </source>
</evidence>
<feature type="domain" description="Myosin motor" evidence="11">
    <location>
        <begin position="95"/>
        <end position="797"/>
    </location>
</feature>
<keyword evidence="7 9" id="KW-0505">Motor protein</keyword>
<evidence type="ECO:0000256" key="7">
    <source>
        <dbReference type="ARBA" id="ARBA00023175"/>
    </source>
</evidence>
<keyword evidence="5" id="KW-0175">Coiled coil</keyword>
<keyword evidence="4" id="KW-0112">Calmodulin-binding</keyword>
<dbReference type="Ensembl" id="ENSPNYT00000003494.1">
    <property type="protein sequence ID" value="ENSPNYP00000003401.1"/>
    <property type="gene ID" value="ENSPNYG00000002550.1"/>
</dbReference>
<reference evidence="13" key="1">
    <citation type="submission" date="2023-09" db="UniProtKB">
        <authorList>
            <consortium name="Ensembl"/>
        </authorList>
    </citation>
    <scope>IDENTIFICATION</scope>
</reference>
<dbReference type="FunFam" id="3.40.850.10:FF:000101">
    <property type="entry name" value="Slow myosin heavy chain 2"/>
    <property type="match status" value="1"/>
</dbReference>
<dbReference type="GO" id="GO:0005516">
    <property type="term" value="F:calmodulin binding"/>
    <property type="evidence" value="ECO:0007669"/>
    <property type="project" value="UniProtKB-KW"/>
</dbReference>
<feature type="region of interest" description="Disordered" evidence="10">
    <location>
        <begin position="1862"/>
        <end position="1895"/>
    </location>
</feature>
<sequence length="1967" mass="226406">MSRPTGGGANDVTRFLSSGTAPGSPNSNNSMFSAASQADWAAKRLVWVPSEKQGFESASIREERGDEVEVELTDSQRRVTLSREEVQRMNPPRFSKVEDMADLTCLNEASVLHNLRERYYSGLIYTYSGLFCVVVNPYKNLPIYTESIVEMYRGKKRHEMPPHIYAISEAAYRSMLQDREDQSILCTGESGAGKTENTKKVIQYLAHVASSHKGDVSSVSQGELERQLLQANPILEAFGNAKTVKNDNSSRFGKFIRINFDVAGYIVGANIETYLLEKSRATRQAKDERTFHIFYQLLCGASEETRADLLLGTADQYRFLSGGSIPVPGQSDSENFTQTMDSMAIMGFNPEESMSMLKVISAVLQFGNISFMKEKNHDQASMPDNTAAQKLCHLLGINVLEFTRAILTPRIKVGREYVQKAQTKEQADFAVEALAKATYERLFRWLVHRINRALDRRQRQGASFIGILDIAGFEIFQLNSFEQLCINYTNEKLQQLFNHTMFILEQEEYQREGIEWNFIDFGLDLQPCIDLIERPANAPGVLALLDEECWFPRATDRSFVEKLSAEQGSHPKFFKSKQPRGEADFSIIHYAGKVDYKANDWLVKNMDPLNDNVASLLHQSSDHFVSELWKEVDRIVGLDQVSSGESSAPVTFGAAGLKTKKGMFRTVGQLYKESLTKLMATLRNTNPNFLRCIIPNHEKRAGKLSPHLVLDQLRCNGVLEGIRICRQGFPNRIPFQEFRQRYEILTPNAIPRTFMDGKQASELMISALELDKNLFRVGQSKVFFRAGVLAHLEEERDLKITDTIIRFQSAARGFLSRKAFLKKQQQLSALRVMQRNCAAYLKLRNWQWWRLFTKVKPLLQVTRQDEEIQTREAALQKAKEQLTRAEQDYTELDRKHVQLIEEKAVLADQLQAEAELFAEAEEMRARLASRKQELEEVLGELETRLEEEEERGVQLANEKKKMQQNIQDLEEQLEEEESARQRLLLEKVTLETKVKSLETDLVTAVEQRDRLGKEKKQLEERLNEVTDQLTEEEEKTKSLNKLKNKQEAVIADLEERLKREEQGRLEQEKFKRRMESEAMEAQEQLSDLGMLSSELRGSLAQKEKEITSLQGRLEEEGARRAEAQRSLREALSQVSELKEEVENERGMRERAEKQRRDLSEELEALRTELEDTLDSTAAQQELRSRREAELSELQRCVEEETRRHEIQLSEVRVKHSAALDSLQEQLDNSKRVRETQKNSNAHAWRHAQSLTVSHPCSASGTTCEIESLSGNLSSSDSKSLRLAKEMSSLESQLHDARELLQDESRQKMALASRVRALEDEKNGLMERLEEEEERGKELSRQIQTHSQQLTELRKQSEEVNSAVEAGDEIRRKLQRELDSAIQRERQKEEEKERVERQRERLREEIEDMTIALQRERQNCTALEKRQKKFDQCLAEEKAVSARLAEERDRAEADSREKETRCLALSRALQEAQDQKEELERANKQLRLEMEQLVNQQDDVGKNVHELERTRRTLETEAQNLRIQTQELEEELSEAENSRLRLEVTLQALKAQFEREISSNEEKGEEKRRALSKQARELEIQLEEERSQRSQSVSSKKQLEAELQEAEAQVETANRGKEEAMKQLRRLQGQMKEVLRELDEAKVTRDDVISQSKDSEKKIQTLEAEVLHLTEELAVSERQKRQAQQERDEIADEMVSSSSGKNVLSEEKRRLDARVNQLEEELEEEQTNSELLTERLRKTALQVETLTVQLQGERTLAQKAEAAREQLEKQNKELKTRLGEMEGAVRGKHRMSVAALEAKIETMEEQLEQERQERAIANKLMRKTEKKLKEVMMQAEDERRHADQYREQLDKSMVRLKQLKRQLEEVEEENSRSSAQKRKLQRELEELTDSSQTMNREISSLRNQLRRAALPLSMRGRRALVDDLSLENSDSEEPPASPTPSSGVPGTPTPSSEHSLDPPPPYSVNNAE</sequence>
<feature type="compositionally biased region" description="Basic and acidic residues" evidence="10">
    <location>
        <begin position="1101"/>
        <end position="1128"/>
    </location>
</feature>
<dbReference type="GO" id="GO:0007015">
    <property type="term" value="P:actin filament organization"/>
    <property type="evidence" value="ECO:0007669"/>
    <property type="project" value="TreeGrafter"/>
</dbReference>
<feature type="binding site" evidence="9">
    <location>
        <begin position="188"/>
        <end position="195"/>
    </location>
    <ligand>
        <name>ATP</name>
        <dbReference type="ChEBI" id="CHEBI:30616"/>
    </ligand>
</feature>
<evidence type="ECO:0000256" key="2">
    <source>
        <dbReference type="ARBA" id="ARBA00022741"/>
    </source>
</evidence>
<accession>A0A3B4F2I0</accession>
<feature type="compositionally biased region" description="Low complexity" evidence="10">
    <location>
        <begin position="1938"/>
        <end position="1951"/>
    </location>
</feature>
<feature type="region of interest" description="Disordered" evidence="10">
    <location>
        <begin position="1675"/>
        <end position="1708"/>
    </location>
</feature>
<feature type="region of interest" description="Actin-binding" evidence="9">
    <location>
        <begin position="675"/>
        <end position="697"/>
    </location>
</feature>
<feature type="region of interest" description="Disordered" evidence="10">
    <location>
        <begin position="1"/>
        <end position="32"/>
    </location>
</feature>
<dbReference type="FunFam" id="3.30.70.1590:FF:000001">
    <property type="entry name" value="Myosin heavy chain"/>
    <property type="match status" value="1"/>
</dbReference>
<dbReference type="FunFam" id="1.10.10.820:FF:000001">
    <property type="entry name" value="Myosin heavy chain"/>
    <property type="match status" value="1"/>
</dbReference>
<dbReference type="GeneTree" id="ENSGT00940000158808"/>
<evidence type="ECO:0000313" key="13">
    <source>
        <dbReference type="Ensembl" id="ENSPNYP00000003401.1"/>
    </source>
</evidence>
<dbReference type="PROSITE" id="PS51456">
    <property type="entry name" value="MYOSIN_MOTOR"/>
    <property type="match status" value="1"/>
</dbReference>
<dbReference type="STRING" id="303518.ENSPNYP00000003401"/>
<dbReference type="GO" id="GO:0000146">
    <property type="term" value="F:microfilament motor activity"/>
    <property type="evidence" value="ECO:0007669"/>
    <property type="project" value="TreeGrafter"/>
</dbReference>
<keyword evidence="3 9" id="KW-0067">ATP-binding</keyword>
<dbReference type="GO" id="GO:0005524">
    <property type="term" value="F:ATP binding"/>
    <property type="evidence" value="ECO:0007669"/>
    <property type="project" value="UniProtKB-UniRule"/>
</dbReference>
<protein>
    <submittedName>
        <fullName evidence="13">Myosin-10-like</fullName>
    </submittedName>
</protein>
<dbReference type="CDD" id="cd14920">
    <property type="entry name" value="MYSc_Myh10"/>
    <property type="match status" value="1"/>
</dbReference>
<dbReference type="GO" id="GO:0051015">
    <property type="term" value="F:actin filament binding"/>
    <property type="evidence" value="ECO:0007669"/>
    <property type="project" value="InterPro"/>
</dbReference>
<comment type="similarity">
    <text evidence="1 9">Belongs to the TRAFAC class myosin-kinesin ATPase superfamily. Myosin family.</text>
</comment>
<name>A0A3B4F2I0_9CICH</name>
<feature type="region of interest" description="Disordered" evidence="10">
    <location>
        <begin position="1056"/>
        <end position="1156"/>
    </location>
</feature>
<evidence type="ECO:0000256" key="5">
    <source>
        <dbReference type="ARBA" id="ARBA00023054"/>
    </source>
</evidence>
<evidence type="ECO:0000256" key="9">
    <source>
        <dbReference type="PROSITE-ProRule" id="PRU00782"/>
    </source>
</evidence>
<dbReference type="PANTHER" id="PTHR13140">
    <property type="entry name" value="MYOSIN"/>
    <property type="match status" value="1"/>
</dbReference>
<evidence type="ECO:0000256" key="1">
    <source>
        <dbReference type="ARBA" id="ARBA00008314"/>
    </source>
</evidence>
<dbReference type="PANTHER" id="PTHR13140:SF857">
    <property type="entry name" value="MYOSIN-11"/>
    <property type="match status" value="1"/>
</dbReference>
<dbReference type="SUPFAM" id="SSF52540">
    <property type="entry name" value="P-loop containing nucleoside triphosphate hydrolases"/>
    <property type="match status" value="1"/>
</dbReference>
<evidence type="ECO:0000256" key="4">
    <source>
        <dbReference type="ARBA" id="ARBA00022860"/>
    </source>
</evidence>
<dbReference type="InterPro" id="IPR002928">
    <property type="entry name" value="Myosin_tail"/>
</dbReference>
<keyword evidence="6 9" id="KW-0518">Myosin</keyword>
<dbReference type="Gene3D" id="2.30.30.360">
    <property type="entry name" value="Myosin S1 fragment, N-terminal"/>
    <property type="match status" value="1"/>
</dbReference>
<dbReference type="FunFam" id="2.30.30.360:FF:000001">
    <property type="entry name" value="Myosin heavy chain"/>
    <property type="match status" value="1"/>
</dbReference>
<feature type="compositionally biased region" description="Basic and acidic residues" evidence="10">
    <location>
        <begin position="1675"/>
        <end position="1687"/>
    </location>
</feature>
<evidence type="ECO:0000256" key="3">
    <source>
        <dbReference type="ARBA" id="ARBA00022840"/>
    </source>
</evidence>
<dbReference type="FunFam" id="1.20.5.4820:FF:000002">
    <property type="entry name" value="Myosin heavy chain 10"/>
    <property type="match status" value="1"/>
</dbReference>
<dbReference type="Gene3D" id="1.20.5.370">
    <property type="match status" value="1"/>
</dbReference>
<dbReference type="Pfam" id="PF01576">
    <property type="entry name" value="Myosin_tail_1"/>
    <property type="match status" value="2"/>
</dbReference>
<dbReference type="InterPro" id="IPR004009">
    <property type="entry name" value="SH3_Myosin"/>
</dbReference>
<dbReference type="PRINTS" id="PR00193">
    <property type="entry name" value="MYOSINHEAVY"/>
</dbReference>
<feature type="domain" description="Myosin N-terminal SH3-like" evidence="12">
    <location>
        <begin position="41"/>
        <end position="91"/>
    </location>
</feature>
<dbReference type="SUPFAM" id="SSF90257">
    <property type="entry name" value="Myosin rod fragments"/>
    <property type="match status" value="3"/>
</dbReference>
<dbReference type="Gene3D" id="1.20.5.340">
    <property type="match status" value="3"/>
</dbReference>
<evidence type="ECO:0000259" key="11">
    <source>
        <dbReference type="PROSITE" id="PS51456"/>
    </source>
</evidence>
<evidence type="ECO:0000256" key="8">
    <source>
        <dbReference type="ARBA" id="ARBA00023203"/>
    </source>
</evidence>
<feature type="region of interest" description="Disordered" evidence="10">
    <location>
        <begin position="1580"/>
        <end position="1616"/>
    </location>
</feature>
<dbReference type="Gene3D" id="3.40.850.10">
    <property type="entry name" value="Kinesin motor domain"/>
    <property type="match status" value="1"/>
</dbReference>
<dbReference type="FunFam" id="1.20.5.340:FF:000009">
    <property type="entry name" value="myosin-11 isoform X2"/>
    <property type="match status" value="1"/>
</dbReference>
<dbReference type="Gene3D" id="1.10.10.820">
    <property type="match status" value="1"/>
</dbReference>
<dbReference type="Gene3D" id="1.20.5.4820">
    <property type="match status" value="1"/>
</dbReference>
<feature type="compositionally biased region" description="Basic and acidic residues" evidence="10">
    <location>
        <begin position="1056"/>
        <end position="1076"/>
    </location>
</feature>
<dbReference type="GO" id="GO:0016459">
    <property type="term" value="C:myosin complex"/>
    <property type="evidence" value="ECO:0007669"/>
    <property type="project" value="UniProtKB-KW"/>
</dbReference>